<keyword evidence="2" id="KW-0326">Glycosidase</keyword>
<organism evidence="6 7">
    <name type="scientific">Elysia crispata</name>
    <name type="common">lettuce slug</name>
    <dbReference type="NCBI Taxonomy" id="231223"/>
    <lineage>
        <taxon>Eukaryota</taxon>
        <taxon>Metazoa</taxon>
        <taxon>Spiralia</taxon>
        <taxon>Lophotrochozoa</taxon>
        <taxon>Mollusca</taxon>
        <taxon>Gastropoda</taxon>
        <taxon>Heterobranchia</taxon>
        <taxon>Euthyneura</taxon>
        <taxon>Panpulmonata</taxon>
        <taxon>Sacoglossa</taxon>
        <taxon>Placobranchoidea</taxon>
        <taxon>Plakobranchidae</taxon>
        <taxon>Elysia</taxon>
    </lineage>
</organism>
<accession>A0AAE1AKR0</accession>
<dbReference type="Gene3D" id="2.60.40.1180">
    <property type="entry name" value="Golgi alpha-mannosidase II"/>
    <property type="match status" value="1"/>
</dbReference>
<feature type="domain" description="Glycoside hydrolase family 31 TIM barrel" evidence="4">
    <location>
        <begin position="310"/>
        <end position="616"/>
    </location>
</feature>
<feature type="transmembrane region" description="Helical" evidence="3">
    <location>
        <begin position="12"/>
        <end position="33"/>
    </location>
</feature>
<dbReference type="InterPro" id="IPR017853">
    <property type="entry name" value="GH"/>
</dbReference>
<name>A0AAE1AKR0_9GAST</name>
<dbReference type="InterPro" id="IPR050985">
    <property type="entry name" value="Alpha-glycosidase_related"/>
</dbReference>
<dbReference type="Proteomes" id="UP001283361">
    <property type="component" value="Unassembled WGS sequence"/>
</dbReference>
<keyword evidence="3" id="KW-1133">Transmembrane helix</keyword>
<evidence type="ECO:0000313" key="7">
    <source>
        <dbReference type="Proteomes" id="UP001283361"/>
    </source>
</evidence>
<dbReference type="CDD" id="cd06592">
    <property type="entry name" value="GH31_NET37"/>
    <property type="match status" value="1"/>
</dbReference>
<keyword evidence="7" id="KW-1185">Reference proteome</keyword>
<proteinExistence type="inferred from homology"/>
<evidence type="ECO:0000256" key="1">
    <source>
        <dbReference type="ARBA" id="ARBA00007806"/>
    </source>
</evidence>
<dbReference type="GO" id="GO:0004553">
    <property type="term" value="F:hydrolase activity, hydrolyzing O-glycosyl compounds"/>
    <property type="evidence" value="ECO:0007669"/>
    <property type="project" value="InterPro"/>
</dbReference>
<evidence type="ECO:0000256" key="3">
    <source>
        <dbReference type="SAM" id="Phobius"/>
    </source>
</evidence>
<reference evidence="6" key="1">
    <citation type="journal article" date="2023" name="G3 (Bethesda)">
        <title>A reference genome for the long-term kleptoplast-retaining sea slug Elysia crispata morphotype clarki.</title>
        <authorList>
            <person name="Eastman K.E."/>
            <person name="Pendleton A.L."/>
            <person name="Shaikh M.A."/>
            <person name="Suttiyut T."/>
            <person name="Ogas R."/>
            <person name="Tomko P."/>
            <person name="Gavelis G."/>
            <person name="Widhalm J.R."/>
            <person name="Wisecaver J.H."/>
        </authorList>
    </citation>
    <scope>NUCLEOTIDE SEQUENCE</scope>
    <source>
        <strain evidence="6">ECLA1</strain>
    </source>
</reference>
<keyword evidence="3" id="KW-0812">Transmembrane</keyword>
<dbReference type="InterPro" id="IPR000322">
    <property type="entry name" value="Glyco_hydro_31_TIM"/>
</dbReference>
<dbReference type="PANTHER" id="PTHR43053">
    <property type="entry name" value="GLYCOSIDASE FAMILY 31"/>
    <property type="match status" value="1"/>
</dbReference>
<evidence type="ECO:0000313" key="6">
    <source>
        <dbReference type="EMBL" id="KAK3789438.1"/>
    </source>
</evidence>
<dbReference type="Pfam" id="PF21365">
    <property type="entry name" value="Glyco_hydro_31_3rd"/>
    <property type="match status" value="1"/>
</dbReference>
<comment type="similarity">
    <text evidence="1 2">Belongs to the glycosyl hydrolase 31 family.</text>
</comment>
<dbReference type="InterPro" id="IPR013780">
    <property type="entry name" value="Glyco_hydro_b"/>
</dbReference>
<evidence type="ECO:0000256" key="2">
    <source>
        <dbReference type="RuleBase" id="RU361185"/>
    </source>
</evidence>
<dbReference type="GO" id="GO:0005975">
    <property type="term" value="P:carbohydrate metabolic process"/>
    <property type="evidence" value="ECO:0007669"/>
    <property type="project" value="InterPro"/>
</dbReference>
<keyword evidence="2" id="KW-0378">Hydrolase</keyword>
<dbReference type="Gene3D" id="3.20.20.80">
    <property type="entry name" value="Glycosidases"/>
    <property type="match status" value="1"/>
</dbReference>
<dbReference type="SUPFAM" id="SSF51445">
    <property type="entry name" value="(Trans)glycosidases"/>
    <property type="match status" value="1"/>
</dbReference>
<dbReference type="Pfam" id="PF01055">
    <property type="entry name" value="Glyco_hydro_31_2nd"/>
    <property type="match status" value="1"/>
</dbReference>
<dbReference type="PANTHER" id="PTHR43053:SF6">
    <property type="entry name" value="SITS-BINDING PROTEIN"/>
    <property type="match status" value="1"/>
</dbReference>
<sequence length="720" mass="81009">MNVPKRKLSRYLKIAAGICILTTIFIIILMLTLPQPFVGKTQTQSQTLKILEDRPDKVADVGRGTVLLHPNRDSLLFTTVESPGPYLKIHFPHKLLQVVNDPPNGCRAGYFKPDGPQEPYAGMTREDPQMCLYFDRNLHAAVYDTIVAGMQCHHVYWFTTDNQASIINTISLHEHNWYGGGGLSEQRWPLQRVGVPLQPYLTNKFTSSAEVKFDSFIEPYFVSSNGAALMLDSYLPLFVSINSNKDSMLVFKSIFQEPYSAKSFKTGLSLSYKVCKSLSAPAVHETLSYLRLSPAAPGAPADDLLQFPIWSSRAFQEAGFNETRLIVFVHNIKKWKLPYNHLFIVGNYSKARGVFSFNENKFPHSHQLIMEWKEMQSSKIPNLFVGVEVFPHVPESGVPGSEVPLHIRYDLSVKQSLPSGQKPPMLLDITNEKAVHWFKSQLRNFRDMSVHGFLFADGHSQDIFPPGFQQSDLITNRSLLHPNQYTEMYGEIAGSVAAPTAARGFSILGSGYLAQKHGFIADAGPFRSAWDHQKGLKAVIPTTITYGLLGYPFVLTGPVGGLFLNGSAVARTPPSQELYIRWLSLATYLPVLELAWAPWFYSQEVINHARSMLEFRQFSLWPKYLSPAVEEAAKTGLPIVRPLWWVAPTDSTAQFIDCEFMLGSRLLVAPVLMDRARSRSVYLPNGSRWKDNLKNTVHHGGQWLTQYSVGLYDIATFERL</sequence>
<evidence type="ECO:0000259" key="4">
    <source>
        <dbReference type="Pfam" id="PF01055"/>
    </source>
</evidence>
<dbReference type="InterPro" id="IPR048395">
    <property type="entry name" value="Glyco_hydro_31_C"/>
</dbReference>
<dbReference type="SUPFAM" id="SSF51011">
    <property type="entry name" value="Glycosyl hydrolase domain"/>
    <property type="match status" value="1"/>
</dbReference>
<dbReference type="AlphaFoldDB" id="A0AAE1AKR0"/>
<gene>
    <name evidence="6" type="ORF">RRG08_035133</name>
</gene>
<dbReference type="EMBL" id="JAWDGP010001675">
    <property type="protein sequence ID" value="KAK3789438.1"/>
    <property type="molecule type" value="Genomic_DNA"/>
</dbReference>
<feature type="domain" description="Glycosyl hydrolase family 31 C-terminal" evidence="5">
    <location>
        <begin position="636"/>
        <end position="715"/>
    </location>
</feature>
<keyword evidence="3" id="KW-0472">Membrane</keyword>
<evidence type="ECO:0000259" key="5">
    <source>
        <dbReference type="Pfam" id="PF21365"/>
    </source>
</evidence>
<comment type="caution">
    <text evidence="6">The sequence shown here is derived from an EMBL/GenBank/DDBJ whole genome shotgun (WGS) entry which is preliminary data.</text>
</comment>
<protein>
    <submittedName>
        <fullName evidence="6">Uncharacterized protein</fullName>
    </submittedName>
</protein>